<dbReference type="PROSITE" id="PS50088">
    <property type="entry name" value="ANK_REPEAT"/>
    <property type="match status" value="1"/>
</dbReference>
<dbReference type="Proteomes" id="UP001370758">
    <property type="component" value="Unassembled WGS sequence"/>
</dbReference>
<dbReference type="Gene3D" id="2.60.120.920">
    <property type="match status" value="1"/>
</dbReference>
<keyword evidence="2" id="KW-0040">ANK repeat</keyword>
<feature type="repeat" description="ANK" evidence="2">
    <location>
        <begin position="1268"/>
        <end position="1300"/>
    </location>
</feature>
<reference evidence="5 6" key="1">
    <citation type="submission" date="2023-08" db="EMBL/GenBank/DDBJ databases">
        <authorList>
            <person name="Palmer J.M."/>
        </authorList>
    </citation>
    <scope>NUCLEOTIDE SEQUENCE [LARGE SCALE GENOMIC DNA]</scope>
    <source>
        <strain evidence="5 6">TWF481</strain>
    </source>
</reference>
<keyword evidence="6" id="KW-1185">Reference proteome</keyword>
<keyword evidence="1" id="KW-0677">Repeat</keyword>
<evidence type="ECO:0000313" key="5">
    <source>
        <dbReference type="EMBL" id="KAK6504578.1"/>
    </source>
</evidence>
<evidence type="ECO:0000256" key="2">
    <source>
        <dbReference type="PROSITE-ProRule" id="PRU00023"/>
    </source>
</evidence>
<name>A0AAV9W8R8_9PEZI</name>
<evidence type="ECO:0000256" key="3">
    <source>
        <dbReference type="SAM" id="MobiDB-lite"/>
    </source>
</evidence>
<evidence type="ECO:0000259" key="4">
    <source>
        <dbReference type="Pfam" id="PF24883"/>
    </source>
</evidence>
<evidence type="ECO:0000256" key="1">
    <source>
        <dbReference type="ARBA" id="ARBA00022737"/>
    </source>
</evidence>
<sequence>MGNPDDKSPEPGRKTLSECFGEAQERFRKAHQSASREPSSKRAEFNKFLQGTGIGDLELVCKNLGAQAEEKTNNASQLWNTLNTLKEIGDAFIDCAPESVSMVWFGISSLIQVGNAKFQTRLLICGTCDSIATIIIDCIRWEARMRLMNSDGSSPRLEIWDSDIPELIFNILDFLWCAKPHFDQSKLKRFGVTLKDLFTRELQEKVDALLEKYQEIVKITQVHFEESLLNENFRTGTKLDQIIVNVSNFTAIGSELVDAVNRQALLVELSHQRNKMMTSEAHKTYLKTLNDRLTKIINQRNGSLVASWLFNDDAYTDWKDRSNKTNTLYIKGPRGHGKSVIMMSVSRALSTEDSLLCHFFFKKGEQDIQQSRTALESLLCQLLDSDQLRNDMAALSRAVMILNPGFGDPQKDTSSSTSFLTSLESLSETIRNISDNLKQRVYLFVDALDECQDRWEQNLGKHLLSIVKDKPDGLRLIFSARSNIDVLAEVPNEGLEELRVIEITSEKNSNDLEVYLRQDVGAVLTRRINPDRFHKFFNTELARIVSIIHEKAKGDFTIARLIIASLQQPSKEPLQAKIQRLPASIGDIYMNSLESLTPDEQELVAIFLKWVVWSISGMNIIEISDHYRELYKSKSLDESTRERSQDIVENPEEVSKALALSYDADIMALIQTDPYEDPDVKDIIHHLENAGRDFFKLDRATGLVSVDISIREWIQDDPNSKSKLLNSYGFRKAHDRKGNTVFNFTFTPAFIRYGDNLNELFVKQEAHMSIALDTLTALNSVSFQEKYMVWPEVGDTTKWYTPKGVVPPPPRYEIRHWQDHIRILQNWWNGRSSLDDAWWFQLLTQISIFIRPENLQMWGVQVTSILPEYNPSRGRKTPGGFAFDSVPQKPIHVACRFGLRLLIDYIMAQPKENKDLIQPQISPARQAAFDRKFSAISLECQQYPATDIATRQLAKILGLTLTAPEELEYFLCQVTTSQDFAETLSFTIVTWMLSDLDNGFLTAWLALNKHRDIKLGWFYTILESQDMPSLRERRRLEDLSQDLEKNLEGFIDQHGKNEMLLRSKLIDLIKEHCSKNIPITPTVDTPDSFGRVPLYIAAEHPETVKCLLDYGADANKTGKCFRRSVTRGMPACSSAGTMELPLVSILHDLIYWGEKMSDKTVHSLLKSAAIILPHTANLEKIRGPRDTNLLHLAARVGDLDFFKLLCLSGQWDVHLKDKESYTAMHYLFRGRERPSDKKKVEEVMQICIMMRNMRQANHDDLVNAQNSKSQSPLALAVNEYWVEAVRLLIDLGADPHDDDIAGQNLFHTLGTNERSDEKSELEIASILYDAGVDIMKTREDGLKPLTLTLIVSEKFHLIEFFIQKYIERGYISRGNMGMLTEEGINILHRAADNPAAHMFDDPMQPFGKLMDVLLRNGIHPSDIQDLLLETNLEGNMPIDFAIDNINLHALKEILAFSPNLKSRQLPEGRTLQDRASEMLVYVMKGERLEQLTNLTTRLLKAKEIFNYILEHVPPICLSMFETALFDPTAAEEKRMWHHLKLPTITRLYDSPFRDSSGWSLVDVLLHLKREEMIDILKLSTREPSPKGTISRPSRTTRVVGSFGDLSEDGLVFNLPGLRFPDTSVKFEDEGLRKRWESSRGPAPTVKACTTILADHAVPPGEHFYFEARVSKPTSNSKYGGDCTTEEQSSQDKEKTNRHPLSIGFESLGPKSSTTFFLNYEEVVLQWTDLMTNSKKIVQDPQLQPTADTYCIGCGLDPLQNTMFQTYNGVIRNIVKLRVTARYVPMFAFSWDYKDVKINFGEEPFQFNLANNPDWAWDGSILDGFELLECANPSDTQVNDSVMTFNRWI</sequence>
<organism evidence="5 6">
    <name type="scientific">Arthrobotrys musiformis</name>
    <dbReference type="NCBI Taxonomy" id="47236"/>
    <lineage>
        <taxon>Eukaryota</taxon>
        <taxon>Fungi</taxon>
        <taxon>Dikarya</taxon>
        <taxon>Ascomycota</taxon>
        <taxon>Pezizomycotina</taxon>
        <taxon>Orbiliomycetes</taxon>
        <taxon>Orbiliales</taxon>
        <taxon>Orbiliaceae</taxon>
        <taxon>Arthrobotrys</taxon>
    </lineage>
</organism>
<evidence type="ECO:0000313" key="6">
    <source>
        <dbReference type="Proteomes" id="UP001370758"/>
    </source>
</evidence>
<dbReference type="InterPro" id="IPR027417">
    <property type="entry name" value="P-loop_NTPase"/>
</dbReference>
<dbReference type="PANTHER" id="PTHR10039">
    <property type="entry name" value="AMELOGENIN"/>
    <property type="match status" value="1"/>
</dbReference>
<dbReference type="SUPFAM" id="SSF48403">
    <property type="entry name" value="Ankyrin repeat"/>
    <property type="match status" value="1"/>
</dbReference>
<dbReference type="SMART" id="SM00248">
    <property type="entry name" value="ANK"/>
    <property type="match status" value="4"/>
</dbReference>
<dbReference type="InterPro" id="IPR036770">
    <property type="entry name" value="Ankyrin_rpt-contain_sf"/>
</dbReference>
<dbReference type="InterPro" id="IPR056884">
    <property type="entry name" value="NPHP3-like_N"/>
</dbReference>
<protein>
    <recommendedName>
        <fullName evidence="4">Nephrocystin 3-like N-terminal domain-containing protein</fullName>
    </recommendedName>
</protein>
<accession>A0AAV9W8R8</accession>
<dbReference type="EMBL" id="JAVHJL010000004">
    <property type="protein sequence ID" value="KAK6504578.1"/>
    <property type="molecule type" value="Genomic_DNA"/>
</dbReference>
<dbReference type="Gene3D" id="1.25.40.20">
    <property type="entry name" value="Ankyrin repeat-containing domain"/>
    <property type="match status" value="2"/>
</dbReference>
<dbReference type="InterPro" id="IPR002110">
    <property type="entry name" value="Ankyrin_rpt"/>
</dbReference>
<feature type="domain" description="Nephrocystin 3-like N-terminal" evidence="4">
    <location>
        <begin position="307"/>
        <end position="481"/>
    </location>
</feature>
<dbReference type="InterPro" id="IPR043136">
    <property type="entry name" value="B30.2/SPRY_sf"/>
</dbReference>
<dbReference type="SUPFAM" id="SSF52540">
    <property type="entry name" value="P-loop containing nucleoside triphosphate hydrolases"/>
    <property type="match status" value="1"/>
</dbReference>
<dbReference type="PANTHER" id="PTHR10039:SF14">
    <property type="entry name" value="NACHT DOMAIN-CONTAINING PROTEIN"/>
    <property type="match status" value="1"/>
</dbReference>
<gene>
    <name evidence="5" type="ORF">TWF481_006517</name>
</gene>
<dbReference type="Pfam" id="PF24883">
    <property type="entry name" value="NPHP3_N"/>
    <property type="match status" value="1"/>
</dbReference>
<comment type="caution">
    <text evidence="5">The sequence shown here is derived from an EMBL/GenBank/DDBJ whole genome shotgun (WGS) entry which is preliminary data.</text>
</comment>
<feature type="region of interest" description="Disordered" evidence="3">
    <location>
        <begin position="1672"/>
        <end position="1703"/>
    </location>
</feature>
<proteinExistence type="predicted"/>
<dbReference type="Gene3D" id="3.40.50.300">
    <property type="entry name" value="P-loop containing nucleotide triphosphate hydrolases"/>
    <property type="match status" value="1"/>
</dbReference>